<accession>A0A9Q0LQI5</accession>
<evidence type="ECO:0000313" key="2">
    <source>
        <dbReference type="Proteomes" id="UP001149090"/>
    </source>
</evidence>
<dbReference type="OrthoDB" id="10263285at2759"/>
<dbReference type="EMBL" id="JAPDFW010000059">
    <property type="protein sequence ID" value="KAJ5077122.1"/>
    <property type="molecule type" value="Genomic_DNA"/>
</dbReference>
<reference evidence="1" key="1">
    <citation type="submission" date="2022-10" db="EMBL/GenBank/DDBJ databases">
        <title>Novel sulphate-reducing endosymbionts in the free-living metamonad Anaeramoeba.</title>
        <authorList>
            <person name="Jerlstrom-Hultqvist J."/>
            <person name="Cepicka I."/>
            <person name="Gallot-Lavallee L."/>
            <person name="Salas-Leiva D."/>
            <person name="Curtis B.A."/>
            <person name="Zahonova K."/>
            <person name="Pipaliya S."/>
            <person name="Dacks J."/>
            <person name="Roger A.J."/>
        </authorList>
    </citation>
    <scope>NUCLEOTIDE SEQUENCE</scope>
    <source>
        <strain evidence="1">BMAN</strain>
    </source>
</reference>
<keyword evidence="2" id="KW-1185">Reference proteome</keyword>
<dbReference type="AlphaFoldDB" id="A0A9Q0LQI5"/>
<comment type="caution">
    <text evidence="1">The sequence shown here is derived from an EMBL/GenBank/DDBJ whole genome shotgun (WGS) entry which is preliminary data.</text>
</comment>
<proteinExistence type="predicted"/>
<gene>
    <name evidence="1" type="ORF">M0811_00442</name>
</gene>
<organism evidence="1 2">
    <name type="scientific">Anaeramoeba ignava</name>
    <name type="common">Anaerobic marine amoeba</name>
    <dbReference type="NCBI Taxonomy" id="1746090"/>
    <lineage>
        <taxon>Eukaryota</taxon>
        <taxon>Metamonada</taxon>
        <taxon>Anaeramoebidae</taxon>
        <taxon>Anaeramoeba</taxon>
    </lineage>
</organism>
<sequence length="140" mass="16250">MTSYFIAGIMQGSILTSEIHPQEYRDFTKKLILKYDPEAIVYDPFDDFKESNVEIETIQKIFEGNVEKAKNCDIVIAYIPKASMGTAIEIFEAKKNGKIVLVVSELVKNWVVRLYSDQIFPNFDKLENYLKEKAEERNKK</sequence>
<dbReference type="OMA" id="TAIEMWE"/>
<protein>
    <submittedName>
        <fullName evidence="1">2'-deoxynucleoside 5'-phosphate n-hydrolase 1</fullName>
    </submittedName>
</protein>
<dbReference type="SUPFAM" id="SSF52309">
    <property type="entry name" value="N-(deoxy)ribosyltransferase-like"/>
    <property type="match status" value="1"/>
</dbReference>
<dbReference type="Gene3D" id="3.40.50.450">
    <property type="match status" value="1"/>
</dbReference>
<name>A0A9Q0LQI5_ANAIG</name>
<dbReference type="Proteomes" id="UP001149090">
    <property type="component" value="Unassembled WGS sequence"/>
</dbReference>
<evidence type="ECO:0000313" key="1">
    <source>
        <dbReference type="EMBL" id="KAJ5077122.1"/>
    </source>
</evidence>